<feature type="domain" description="DUF1707" evidence="2">
    <location>
        <begin position="12"/>
        <end position="63"/>
    </location>
</feature>
<dbReference type="RefSeq" id="WP_131895949.1">
    <property type="nucleotide sequence ID" value="NZ_SMKZ01000020.1"/>
</dbReference>
<accession>A0A4R5DBW6</accession>
<evidence type="ECO:0000313" key="3">
    <source>
        <dbReference type="EMBL" id="TDE09074.1"/>
    </source>
</evidence>
<keyword evidence="1" id="KW-1133">Transmembrane helix</keyword>
<keyword evidence="4" id="KW-1185">Reference proteome</keyword>
<dbReference type="Pfam" id="PF08044">
    <property type="entry name" value="DUF1707"/>
    <property type="match status" value="1"/>
</dbReference>
<name>A0A4R5DBW6_9ACTN</name>
<sequence length="149" mass="16931">MTDRPARRDDQRASDADRDLVAGDLRDAFGEGRLDADEYERRLDAVWESRTYRELDRLTADLPQPLHRERARAEEERQKAIADRKKAEMREYLGEWRAWLGGAVIMIGIWLVTGLADGDFSNFWPAIPLGIWAVILLANAIGGGDGKHK</sequence>
<keyword evidence="1" id="KW-0812">Transmembrane</keyword>
<evidence type="ECO:0000313" key="4">
    <source>
        <dbReference type="Proteomes" id="UP000294739"/>
    </source>
</evidence>
<dbReference type="Proteomes" id="UP000294739">
    <property type="component" value="Unassembled WGS sequence"/>
</dbReference>
<feature type="transmembrane region" description="Helical" evidence="1">
    <location>
        <begin position="122"/>
        <end position="142"/>
    </location>
</feature>
<evidence type="ECO:0000256" key="1">
    <source>
        <dbReference type="SAM" id="Phobius"/>
    </source>
</evidence>
<comment type="caution">
    <text evidence="3">The sequence shown here is derived from an EMBL/GenBank/DDBJ whole genome shotgun (WGS) entry which is preliminary data.</text>
</comment>
<dbReference type="AlphaFoldDB" id="A0A4R5DBW6"/>
<feature type="transmembrane region" description="Helical" evidence="1">
    <location>
        <begin position="96"/>
        <end position="116"/>
    </location>
</feature>
<gene>
    <name evidence="3" type="ORF">E1269_15265</name>
</gene>
<protein>
    <submittedName>
        <fullName evidence="3">DUF1707 domain-containing protein</fullName>
    </submittedName>
</protein>
<dbReference type="OrthoDB" id="3748531at2"/>
<dbReference type="InParanoid" id="A0A4R5DBW6"/>
<dbReference type="EMBL" id="SMKZ01000020">
    <property type="protein sequence ID" value="TDE09074.1"/>
    <property type="molecule type" value="Genomic_DNA"/>
</dbReference>
<dbReference type="InterPro" id="IPR012551">
    <property type="entry name" value="DUF1707_SHOCT-like"/>
</dbReference>
<organism evidence="3 4">
    <name type="scientific">Jiangella asiatica</name>
    <dbReference type="NCBI Taxonomy" id="2530372"/>
    <lineage>
        <taxon>Bacteria</taxon>
        <taxon>Bacillati</taxon>
        <taxon>Actinomycetota</taxon>
        <taxon>Actinomycetes</taxon>
        <taxon>Jiangellales</taxon>
        <taxon>Jiangellaceae</taxon>
        <taxon>Jiangella</taxon>
    </lineage>
</organism>
<proteinExistence type="predicted"/>
<dbReference type="PANTHER" id="PTHR40763:SF4">
    <property type="entry name" value="DUF1707 DOMAIN-CONTAINING PROTEIN"/>
    <property type="match status" value="1"/>
</dbReference>
<keyword evidence="1" id="KW-0472">Membrane</keyword>
<dbReference type="PANTHER" id="PTHR40763">
    <property type="entry name" value="MEMBRANE PROTEIN-RELATED"/>
    <property type="match status" value="1"/>
</dbReference>
<evidence type="ECO:0000259" key="2">
    <source>
        <dbReference type="Pfam" id="PF08044"/>
    </source>
</evidence>
<reference evidence="3 4" key="1">
    <citation type="submission" date="2019-03" db="EMBL/GenBank/DDBJ databases">
        <title>Draft genome sequences of novel Actinobacteria.</title>
        <authorList>
            <person name="Sahin N."/>
            <person name="Ay H."/>
            <person name="Saygin H."/>
        </authorList>
    </citation>
    <scope>NUCLEOTIDE SEQUENCE [LARGE SCALE GENOMIC DNA]</scope>
    <source>
        <strain evidence="3 4">5K138</strain>
    </source>
</reference>